<keyword evidence="2" id="KW-1185">Reference proteome</keyword>
<reference evidence="1 2" key="1">
    <citation type="submission" date="2020-06" db="EMBL/GenBank/DDBJ databases">
        <title>Transcriptomic and genomic resources for Thalictrum thalictroides and T. hernandezii: Facilitating candidate gene discovery in an emerging model plant lineage.</title>
        <authorList>
            <person name="Arias T."/>
            <person name="Riano-Pachon D.M."/>
            <person name="Di Stilio V.S."/>
        </authorList>
    </citation>
    <scope>NUCLEOTIDE SEQUENCE [LARGE SCALE GENOMIC DNA]</scope>
    <source>
        <strain evidence="2">cv. WT478/WT964</strain>
        <tissue evidence="1">Leaves</tissue>
    </source>
</reference>
<protein>
    <submittedName>
        <fullName evidence="1">Uncharacterized protein</fullName>
    </submittedName>
</protein>
<gene>
    <name evidence="1" type="ORF">FRX31_019382</name>
</gene>
<proteinExistence type="predicted"/>
<name>A0A7J6W0Z2_THATH</name>
<evidence type="ECO:0000313" key="2">
    <source>
        <dbReference type="Proteomes" id="UP000554482"/>
    </source>
</evidence>
<dbReference type="Proteomes" id="UP000554482">
    <property type="component" value="Unassembled WGS sequence"/>
</dbReference>
<dbReference type="AlphaFoldDB" id="A0A7J6W0Z2"/>
<comment type="caution">
    <text evidence="1">The sequence shown here is derived from an EMBL/GenBank/DDBJ whole genome shotgun (WGS) entry which is preliminary data.</text>
</comment>
<evidence type="ECO:0000313" key="1">
    <source>
        <dbReference type="EMBL" id="KAF5191034.1"/>
    </source>
</evidence>
<organism evidence="1 2">
    <name type="scientific">Thalictrum thalictroides</name>
    <name type="common">Rue-anemone</name>
    <name type="synonym">Anemone thalictroides</name>
    <dbReference type="NCBI Taxonomy" id="46969"/>
    <lineage>
        <taxon>Eukaryota</taxon>
        <taxon>Viridiplantae</taxon>
        <taxon>Streptophyta</taxon>
        <taxon>Embryophyta</taxon>
        <taxon>Tracheophyta</taxon>
        <taxon>Spermatophyta</taxon>
        <taxon>Magnoliopsida</taxon>
        <taxon>Ranunculales</taxon>
        <taxon>Ranunculaceae</taxon>
        <taxon>Thalictroideae</taxon>
        <taxon>Thalictrum</taxon>
    </lineage>
</organism>
<accession>A0A7J6W0Z2</accession>
<dbReference type="EMBL" id="JABWDY010023305">
    <property type="protein sequence ID" value="KAF5191034.1"/>
    <property type="molecule type" value="Genomic_DNA"/>
</dbReference>
<sequence length="78" mass="8687">MIVAFSIKPVKAEHIAMYKRALPPKMCHGIIVSLVATDGFDSQKEKNLNSHCSYHKSSYLQAKQAESYTGDPLCNCNK</sequence>